<dbReference type="Gene3D" id="2.120.10.30">
    <property type="entry name" value="TolB, C-terminal domain"/>
    <property type="match status" value="1"/>
</dbReference>
<name>A0A8H6MX72_9PEZI</name>
<reference evidence="2 3" key="1">
    <citation type="journal article" date="2020" name="Phytopathology">
        <title>Genome Sequence Resources of Colletotrichum truncatum, C. plurivorum, C. musicola, and C. sojae: Four Species Pathogenic to Soybean (Glycine max).</title>
        <authorList>
            <person name="Rogerio F."/>
            <person name="Boufleur T.R."/>
            <person name="Ciampi-Guillardi M."/>
            <person name="Sukno S.A."/>
            <person name="Thon M.R."/>
            <person name="Massola Junior N.S."/>
            <person name="Baroncelli R."/>
        </authorList>
    </citation>
    <scope>NUCLEOTIDE SEQUENCE [LARGE SCALE GENOMIC DNA]</scope>
    <source>
        <strain evidence="2 3">LFN0009</strain>
    </source>
</reference>
<protein>
    <submittedName>
        <fullName evidence="2">Major royal jelly protein</fullName>
    </submittedName>
</protein>
<feature type="transmembrane region" description="Helical" evidence="1">
    <location>
        <begin position="12"/>
        <end position="32"/>
    </location>
</feature>
<organism evidence="2 3">
    <name type="scientific">Colletotrichum sojae</name>
    <dbReference type="NCBI Taxonomy" id="2175907"/>
    <lineage>
        <taxon>Eukaryota</taxon>
        <taxon>Fungi</taxon>
        <taxon>Dikarya</taxon>
        <taxon>Ascomycota</taxon>
        <taxon>Pezizomycotina</taxon>
        <taxon>Sordariomycetes</taxon>
        <taxon>Hypocreomycetidae</taxon>
        <taxon>Glomerellales</taxon>
        <taxon>Glomerellaceae</taxon>
        <taxon>Colletotrichum</taxon>
        <taxon>Colletotrichum orchidearum species complex</taxon>
    </lineage>
</organism>
<sequence length="174" mass="18981">MPQPPERNYAAPYHALSTWPASALVLISSAVLRPLRDHAAKIRLDSVKAGGDDEKSKDKAGRATSEQVLDQRTRFRIFVYSAQSWSYLTVALAVTPATQGISISSTGRVFLSQRYSTTAPPLAVELLADNTTILYPDAAWNSYNSSDPSSDPTKTFVSIDGARIGSDGRYWLVD</sequence>
<evidence type="ECO:0000313" key="2">
    <source>
        <dbReference type="EMBL" id="KAF6811531.1"/>
    </source>
</evidence>
<evidence type="ECO:0000313" key="3">
    <source>
        <dbReference type="Proteomes" id="UP000652219"/>
    </source>
</evidence>
<dbReference type="InterPro" id="IPR011042">
    <property type="entry name" value="6-blade_b-propeller_TolB-like"/>
</dbReference>
<comment type="caution">
    <text evidence="2">The sequence shown here is derived from an EMBL/GenBank/DDBJ whole genome shotgun (WGS) entry which is preliminary data.</text>
</comment>
<keyword evidence="1" id="KW-1133">Transmembrane helix</keyword>
<accession>A0A8H6MX72</accession>
<dbReference type="Proteomes" id="UP000652219">
    <property type="component" value="Unassembled WGS sequence"/>
</dbReference>
<proteinExistence type="predicted"/>
<keyword evidence="1" id="KW-0812">Transmembrane</keyword>
<evidence type="ECO:0000256" key="1">
    <source>
        <dbReference type="SAM" id="Phobius"/>
    </source>
</evidence>
<gene>
    <name evidence="2" type="ORF">CSOJ01_05664</name>
</gene>
<dbReference type="AlphaFoldDB" id="A0A8H6MX72"/>
<keyword evidence="3" id="KW-1185">Reference proteome</keyword>
<keyword evidence="1" id="KW-0472">Membrane</keyword>
<dbReference type="EMBL" id="WIGN01000073">
    <property type="protein sequence ID" value="KAF6811531.1"/>
    <property type="molecule type" value="Genomic_DNA"/>
</dbReference>